<proteinExistence type="predicted"/>
<dbReference type="RefSeq" id="WP_158297954.1">
    <property type="nucleotide sequence ID" value="NZ_CP076133.1"/>
</dbReference>
<gene>
    <name evidence="1" type="ORF">KMW28_21765</name>
</gene>
<dbReference type="AlphaFoldDB" id="A0AAX1NBU3"/>
<reference evidence="1 2" key="1">
    <citation type="submission" date="2021-05" db="EMBL/GenBank/DDBJ databases">
        <title>Comparative genomic studies on the polysaccharide-degrading batcterial strains of the Flammeovirga genus.</title>
        <authorList>
            <person name="Zewei F."/>
            <person name="Zheng Z."/>
            <person name="Yu L."/>
            <person name="Ruyue G."/>
            <person name="Yanhong M."/>
            <person name="Yuanyuan C."/>
            <person name="Jingyan G."/>
            <person name="Wenjun H."/>
        </authorList>
    </citation>
    <scope>NUCLEOTIDE SEQUENCE [LARGE SCALE GENOMIC DNA]</scope>
    <source>
        <strain evidence="1 2">NBRC:100898</strain>
    </source>
</reference>
<organism evidence="1 2">
    <name type="scientific">Flammeovirga yaeyamensis</name>
    <dbReference type="NCBI Taxonomy" id="367791"/>
    <lineage>
        <taxon>Bacteria</taxon>
        <taxon>Pseudomonadati</taxon>
        <taxon>Bacteroidota</taxon>
        <taxon>Cytophagia</taxon>
        <taxon>Cytophagales</taxon>
        <taxon>Flammeovirgaceae</taxon>
        <taxon>Flammeovirga</taxon>
    </lineage>
</organism>
<sequence length="46" mass="5680">MMITRKKNELYEIKHENGKFFLYKNKQHIKTFHNELIAMGYVKNLH</sequence>
<dbReference type="Proteomes" id="UP000678679">
    <property type="component" value="Chromosome 2"/>
</dbReference>
<evidence type="ECO:0000313" key="2">
    <source>
        <dbReference type="Proteomes" id="UP000678679"/>
    </source>
</evidence>
<accession>A0AAX1NBU3</accession>
<name>A0AAX1NBU3_9BACT</name>
<dbReference type="EMBL" id="CP076133">
    <property type="protein sequence ID" value="QWG05054.1"/>
    <property type="molecule type" value="Genomic_DNA"/>
</dbReference>
<dbReference type="KEGG" id="fya:KMW28_21765"/>
<keyword evidence="2" id="KW-1185">Reference proteome</keyword>
<protein>
    <submittedName>
        <fullName evidence="1">Uncharacterized protein</fullName>
    </submittedName>
</protein>
<evidence type="ECO:0000313" key="1">
    <source>
        <dbReference type="EMBL" id="QWG05054.1"/>
    </source>
</evidence>